<organism evidence="2 3">
    <name type="scientific">Deinococcus roseus</name>
    <dbReference type="NCBI Taxonomy" id="392414"/>
    <lineage>
        <taxon>Bacteria</taxon>
        <taxon>Thermotogati</taxon>
        <taxon>Deinococcota</taxon>
        <taxon>Deinococci</taxon>
        <taxon>Deinococcales</taxon>
        <taxon>Deinococcaceae</taxon>
        <taxon>Deinococcus</taxon>
    </lineage>
</organism>
<evidence type="ECO:0008006" key="4">
    <source>
        <dbReference type="Google" id="ProtNLM"/>
    </source>
</evidence>
<name>A0ABQ2CVY6_9DEIO</name>
<comment type="caution">
    <text evidence="2">The sequence shown here is derived from an EMBL/GenBank/DDBJ whole genome shotgun (WGS) entry which is preliminary data.</text>
</comment>
<feature type="region of interest" description="Disordered" evidence="1">
    <location>
        <begin position="1"/>
        <end position="21"/>
    </location>
</feature>
<reference evidence="3" key="1">
    <citation type="journal article" date="2019" name="Int. J. Syst. Evol. Microbiol.">
        <title>The Global Catalogue of Microorganisms (GCM) 10K type strain sequencing project: providing services to taxonomists for standard genome sequencing and annotation.</title>
        <authorList>
            <consortium name="The Broad Institute Genomics Platform"/>
            <consortium name="The Broad Institute Genome Sequencing Center for Infectious Disease"/>
            <person name="Wu L."/>
            <person name="Ma J."/>
        </authorList>
    </citation>
    <scope>NUCLEOTIDE SEQUENCE [LARGE SCALE GENOMIC DNA]</scope>
    <source>
        <strain evidence="3">JCM 14370</strain>
    </source>
</reference>
<feature type="region of interest" description="Disordered" evidence="1">
    <location>
        <begin position="775"/>
        <end position="798"/>
    </location>
</feature>
<protein>
    <recommendedName>
        <fullName evidence="4">Ig-like domain-containing protein</fullName>
    </recommendedName>
</protein>
<dbReference type="EMBL" id="BMOD01000002">
    <property type="protein sequence ID" value="GGJ26141.1"/>
    <property type="molecule type" value="Genomic_DNA"/>
</dbReference>
<dbReference type="Proteomes" id="UP000632222">
    <property type="component" value="Unassembled WGS sequence"/>
</dbReference>
<evidence type="ECO:0000313" key="3">
    <source>
        <dbReference type="Proteomes" id="UP000632222"/>
    </source>
</evidence>
<evidence type="ECO:0000313" key="2">
    <source>
        <dbReference type="EMBL" id="GGJ26141.1"/>
    </source>
</evidence>
<keyword evidence="3" id="KW-1185">Reference proteome</keyword>
<accession>A0ABQ2CVY6</accession>
<proteinExistence type="predicted"/>
<sequence length="798" mass="85251">MRHVPVHDPAPPPTSATLTPAGGTIEVKGNAGSTLSLQVPAGAVTQNVPLKITPLGSNALRFQVEPAGLRLLKPLTVTFTGTLPGKAHFFWNDGKRLSAVPSTLQGKTLKAELLFLGYPQSAAKQNTVQKNTVQKQADPSVTLDVAPLDCAARIAELELQLAAAATRNDFQASFQLHDELQAVLLNCSQTEVQRLETRACDAYLTALQNAQVTAASNLQILSNLLVPLAATTSHVEALDAPCDVSPTAGVMDQKFNQFLVFLEAEYRKNSFFTDTEDHLDQLKVLFDLQAQCQFMGAEQATCDRFPDQLFPDALDRLRQAAYRTCLDRDNTVVLSRLYQDHFDPVRPVQQGSQSGPYLTHARYTYDDLEKDLAYCTSEVTLQVFDDATTVPIEQPGQQKELNAPSSPGNYTTEAEVTVPFDGSIHLGGTLRVPNCPNGTVSSDELVYRIAGKEVARSGRNGEVFNIDTSPADLLPARNLKTAELSVLLPSYTLVVQREGSACGGLLTSEFPLYRIKVNVLPPTLSVKPQNKTVGTRRNQKFEAFLDTLPTSDVNWQTAGGTITQEGTFSAGTVAGTFEVRATLTDSPDHTATAAVVVREDFSGIYSGTCKDISPAANGSGSSFPCALTVLHDPLQTQADLVGVGIFTGNVSGNRKLSATRSGETVFGNFTFSTFQGNYVKSLNETDPDAARVNLPLNRAAGQVWVGTLNGDLSSSIVASLTVTATGISGKTVAVQTLWNVSGSIAANHTLSFGLATGGGASVSFTGTINPEHTQMSGTWRATSGPSNGKTGTFTLELR</sequence>
<evidence type="ECO:0000256" key="1">
    <source>
        <dbReference type="SAM" id="MobiDB-lite"/>
    </source>
</evidence>
<gene>
    <name evidence="2" type="ORF">GCM10008938_10370</name>
</gene>
<dbReference type="RefSeq" id="WP_189000887.1">
    <property type="nucleotide sequence ID" value="NZ_BMOD01000002.1"/>
</dbReference>